<dbReference type="EMBL" id="CACQ02005912">
    <property type="protein sequence ID" value="CCF43184.1"/>
    <property type="molecule type" value="Genomic_DNA"/>
</dbReference>
<feature type="non-terminal residue" evidence="1">
    <location>
        <position position="1"/>
    </location>
</feature>
<dbReference type="AlphaFoldDB" id="H1VSH6"/>
<evidence type="ECO:0000313" key="2">
    <source>
        <dbReference type="Proteomes" id="UP000007174"/>
    </source>
</evidence>
<evidence type="ECO:0000313" key="1">
    <source>
        <dbReference type="EMBL" id="CCF43184.1"/>
    </source>
</evidence>
<proteinExistence type="predicted"/>
<dbReference type="HOGENOM" id="CLU_3074169_0_0_1"/>
<accession>H1VSH6</accession>
<organism evidence="1 2">
    <name type="scientific">Colletotrichum higginsianum (strain IMI 349063)</name>
    <name type="common">Crucifer anthracnose fungus</name>
    <dbReference type="NCBI Taxonomy" id="759273"/>
    <lineage>
        <taxon>Eukaryota</taxon>
        <taxon>Fungi</taxon>
        <taxon>Dikarya</taxon>
        <taxon>Ascomycota</taxon>
        <taxon>Pezizomycotina</taxon>
        <taxon>Sordariomycetes</taxon>
        <taxon>Hypocreomycetidae</taxon>
        <taxon>Glomerellales</taxon>
        <taxon>Glomerellaceae</taxon>
        <taxon>Colletotrichum</taxon>
        <taxon>Colletotrichum destructivum species complex</taxon>
    </lineage>
</organism>
<name>H1VSH6_COLHI</name>
<sequence length="53" mass="6179">PAPNIQHRVRCRARLRTSMTPTPRPSTFPIFRRPLLRLTPVKPPQKDLLPTPR</sequence>
<dbReference type="Proteomes" id="UP000007174">
    <property type="component" value="Unassembled WGS sequence"/>
</dbReference>
<feature type="non-terminal residue" evidence="1">
    <location>
        <position position="53"/>
    </location>
</feature>
<protein>
    <submittedName>
        <fullName evidence="1">Uncharacterized protein</fullName>
    </submittedName>
</protein>
<reference evidence="2" key="1">
    <citation type="journal article" date="2012" name="Nat. Genet.">
        <title>Lifestyle transitions in plant pathogenic Colletotrichum fungi deciphered by genome and transcriptome analyses.</title>
        <authorList>
            <person name="O'Connell R.J."/>
            <person name="Thon M.R."/>
            <person name="Hacquard S."/>
            <person name="Amyotte S.G."/>
            <person name="Kleemann J."/>
            <person name="Torres M.F."/>
            <person name="Damm U."/>
            <person name="Buiate E.A."/>
            <person name="Epstein L."/>
            <person name="Alkan N."/>
            <person name="Altmueller J."/>
            <person name="Alvarado-Balderrama L."/>
            <person name="Bauser C.A."/>
            <person name="Becker C."/>
            <person name="Birren B.W."/>
            <person name="Chen Z."/>
            <person name="Choi J."/>
            <person name="Crouch J.A."/>
            <person name="Duvick J.P."/>
            <person name="Farman M.A."/>
            <person name="Gan P."/>
            <person name="Heiman D."/>
            <person name="Henrissat B."/>
            <person name="Howard R.J."/>
            <person name="Kabbage M."/>
            <person name="Koch C."/>
            <person name="Kracher B."/>
            <person name="Kubo Y."/>
            <person name="Law A.D."/>
            <person name="Lebrun M.-H."/>
            <person name="Lee Y.-H."/>
            <person name="Miyara I."/>
            <person name="Moore N."/>
            <person name="Neumann U."/>
            <person name="Nordstroem K."/>
            <person name="Panaccione D.G."/>
            <person name="Panstruga R."/>
            <person name="Place M."/>
            <person name="Proctor R.H."/>
            <person name="Prusky D."/>
            <person name="Rech G."/>
            <person name="Reinhardt R."/>
            <person name="Rollins J.A."/>
            <person name="Rounsley S."/>
            <person name="Schardl C.L."/>
            <person name="Schwartz D.C."/>
            <person name="Shenoy N."/>
            <person name="Shirasu K."/>
            <person name="Sikhakolli U.R."/>
            <person name="Stueber K."/>
            <person name="Sukno S.A."/>
            <person name="Sweigard J.A."/>
            <person name="Takano Y."/>
            <person name="Takahara H."/>
            <person name="Trail F."/>
            <person name="van der Does H.C."/>
            <person name="Voll L.M."/>
            <person name="Will I."/>
            <person name="Young S."/>
            <person name="Zeng Q."/>
            <person name="Zhang J."/>
            <person name="Zhou S."/>
            <person name="Dickman M.B."/>
            <person name="Schulze-Lefert P."/>
            <person name="Ver Loren van Themaat E."/>
            <person name="Ma L.-J."/>
            <person name="Vaillancourt L.J."/>
        </authorList>
    </citation>
    <scope>NUCLEOTIDE SEQUENCE [LARGE SCALE GENOMIC DNA]</scope>
    <source>
        <strain evidence="2">IMI 349063</strain>
    </source>
</reference>
<gene>
    <name evidence="1" type="ORF">CH063_12957</name>
</gene>